<proteinExistence type="predicted"/>
<dbReference type="EMBL" id="CP054580">
    <property type="protein sequence ID" value="QKS25824.1"/>
    <property type="molecule type" value="Genomic_DNA"/>
</dbReference>
<accession>A0AAP9NPQ6</accession>
<dbReference type="AlphaFoldDB" id="A0AAP9NPQ6"/>
<evidence type="ECO:0000313" key="2">
    <source>
        <dbReference type="Proteomes" id="UP000509761"/>
    </source>
</evidence>
<reference evidence="1 2" key="1">
    <citation type="submission" date="2019-12" db="EMBL/GenBank/DDBJ databases">
        <title>Genome sequencing and assembly of endphytes of Porphyra tenera.</title>
        <authorList>
            <person name="Park J.M."/>
            <person name="Shin R."/>
            <person name="Jo S.H."/>
        </authorList>
    </citation>
    <scope>NUCLEOTIDE SEQUENCE [LARGE SCALE GENOMIC DNA]</scope>
    <source>
        <strain evidence="1 2">GPM3</strain>
    </source>
</reference>
<keyword evidence="2" id="KW-1185">Reference proteome</keyword>
<sequence>MCIVVCKGIQKYSFAGVSLISTLGLFGLRTTDDLMCKNVAEGADKKVLECELPADEVTFADAPVVIIRQPKHGL</sequence>
<dbReference type="Proteomes" id="UP000509761">
    <property type="component" value="Chromosome"/>
</dbReference>
<name>A0AAP9NPQ6_9GAMM</name>
<evidence type="ECO:0000313" key="1">
    <source>
        <dbReference type="EMBL" id="QKS25824.1"/>
    </source>
</evidence>
<protein>
    <submittedName>
        <fullName evidence="1">Uncharacterized protein</fullName>
    </submittedName>
</protein>
<organism evidence="1 2">
    <name type="scientific">Vreelandella titanicae</name>
    <dbReference type="NCBI Taxonomy" id="664683"/>
    <lineage>
        <taxon>Bacteria</taxon>
        <taxon>Pseudomonadati</taxon>
        <taxon>Pseudomonadota</taxon>
        <taxon>Gammaproteobacteria</taxon>
        <taxon>Oceanospirillales</taxon>
        <taxon>Halomonadaceae</taxon>
        <taxon>Vreelandella</taxon>
    </lineage>
</organism>
<gene>
    <name evidence="1" type="ORF">FX987_03620</name>
</gene>